<dbReference type="EMBL" id="KV441550">
    <property type="protein sequence ID" value="OAG08911.1"/>
    <property type="molecule type" value="Genomic_DNA"/>
</dbReference>
<evidence type="ECO:0000313" key="3">
    <source>
        <dbReference type="Proteomes" id="UP000077069"/>
    </source>
</evidence>
<protein>
    <submittedName>
        <fullName evidence="2">Uncharacterized protein</fullName>
    </submittedName>
</protein>
<feature type="region of interest" description="Disordered" evidence="1">
    <location>
        <begin position="116"/>
        <end position="181"/>
    </location>
</feature>
<name>A0A177CNY0_9PLEO</name>
<dbReference type="RefSeq" id="XP_018039276.1">
    <property type="nucleotide sequence ID" value="XM_018184026.1"/>
</dbReference>
<dbReference type="GeneID" id="28767512"/>
<dbReference type="InParanoid" id="A0A177CNY0"/>
<dbReference type="Proteomes" id="UP000077069">
    <property type="component" value="Unassembled WGS sequence"/>
</dbReference>
<proteinExistence type="predicted"/>
<dbReference type="AlphaFoldDB" id="A0A177CNY0"/>
<reference evidence="2 3" key="1">
    <citation type="submission" date="2016-05" db="EMBL/GenBank/DDBJ databases">
        <title>Comparative analysis of secretome profiles of manganese(II)-oxidizing ascomycete fungi.</title>
        <authorList>
            <consortium name="DOE Joint Genome Institute"/>
            <person name="Zeiner C.A."/>
            <person name="Purvine S.O."/>
            <person name="Zink E.M."/>
            <person name="Wu S."/>
            <person name="Pasa-Tolic L."/>
            <person name="Chaput D.L."/>
            <person name="Haridas S."/>
            <person name="Grigoriev I.V."/>
            <person name="Santelli C.M."/>
            <person name="Hansel C.M."/>
        </authorList>
    </citation>
    <scope>NUCLEOTIDE SEQUENCE [LARGE SCALE GENOMIC DNA]</scope>
    <source>
        <strain evidence="2 3">AP3s5-JAC2a</strain>
    </source>
</reference>
<feature type="region of interest" description="Disordered" evidence="1">
    <location>
        <begin position="52"/>
        <end position="76"/>
    </location>
</feature>
<sequence length="181" mass="19882">MVARLEADNEDQEDIADDEIPGVLDCGYYTLVPDENGEILVPMGGNKSLSDDFDDGAGAWKKKSAPEPMAGGWNDASFPRHKHLELYEEIMADSGINNASKGEIIYQYRPHKFRNAARVQHQEKENKTDEGIREPATGVGERKSESESVTSGDGHGDENEDGDEDHVAAGGQKMCNKEDED</sequence>
<organism evidence="2 3">
    <name type="scientific">Paraphaeosphaeria sporulosa</name>
    <dbReference type="NCBI Taxonomy" id="1460663"/>
    <lineage>
        <taxon>Eukaryota</taxon>
        <taxon>Fungi</taxon>
        <taxon>Dikarya</taxon>
        <taxon>Ascomycota</taxon>
        <taxon>Pezizomycotina</taxon>
        <taxon>Dothideomycetes</taxon>
        <taxon>Pleosporomycetidae</taxon>
        <taxon>Pleosporales</taxon>
        <taxon>Massarineae</taxon>
        <taxon>Didymosphaeriaceae</taxon>
        <taxon>Paraphaeosphaeria</taxon>
    </lineage>
</organism>
<keyword evidence="3" id="KW-1185">Reference proteome</keyword>
<evidence type="ECO:0000313" key="2">
    <source>
        <dbReference type="EMBL" id="OAG08911.1"/>
    </source>
</evidence>
<gene>
    <name evidence="2" type="ORF">CC84DRAFT_1240641</name>
</gene>
<feature type="compositionally biased region" description="Basic and acidic residues" evidence="1">
    <location>
        <begin position="120"/>
        <end position="133"/>
    </location>
</feature>
<accession>A0A177CNY0</accession>
<evidence type="ECO:0000256" key="1">
    <source>
        <dbReference type="SAM" id="MobiDB-lite"/>
    </source>
</evidence>